<dbReference type="EMBL" id="CP007136">
    <property type="protein sequence ID" value="AHY69739.1"/>
    <property type="molecule type" value="Genomic_DNA"/>
</dbReference>
<proteinExistence type="predicted"/>
<evidence type="ECO:0000313" key="2">
    <source>
        <dbReference type="Proteomes" id="UP000025231"/>
    </source>
</evidence>
<name>A0ABC7ZQ61_ECOLR</name>
<reference evidence="1 2" key="1">
    <citation type="journal article" date="2014" name="Genome Announc.">
        <title>Complete Genome Sequences of Two Escherichia coli O145:H28 Outbreak Strains of Food Origin.</title>
        <authorList>
            <person name="Cooper K.K."/>
            <person name="Mandrell R.E."/>
            <person name="Louie J.W."/>
            <person name="Korlach J."/>
            <person name="Clark T.A."/>
            <person name="Parker C.T."/>
            <person name="Huynh S."/>
            <person name="Chain P.S."/>
            <person name="Ahmed S."/>
            <person name="Carter M.Q."/>
        </authorList>
    </citation>
    <scope>NUCLEOTIDE SEQUENCE [LARGE SCALE GENOMIC DNA]</scope>
    <source>
        <strain evidence="1 2">RM12581</strain>
    </source>
</reference>
<gene>
    <name evidence="1" type="ORF">ECRM12581_6045</name>
</gene>
<dbReference type="Proteomes" id="UP000025231">
    <property type="component" value="Chromosome"/>
</dbReference>
<dbReference type="AlphaFoldDB" id="A0ABC7ZQ61"/>
<evidence type="ECO:0000313" key="1">
    <source>
        <dbReference type="EMBL" id="AHY69739.1"/>
    </source>
</evidence>
<organism evidence="1 2">
    <name type="scientific">Escherichia coli O145:H28 (strain RM12581)</name>
    <dbReference type="NCBI Taxonomy" id="1248823"/>
    <lineage>
        <taxon>Bacteria</taxon>
        <taxon>Pseudomonadati</taxon>
        <taxon>Pseudomonadota</taxon>
        <taxon>Gammaproteobacteria</taxon>
        <taxon>Enterobacterales</taxon>
        <taxon>Enterobacteriaceae</taxon>
        <taxon>Escherichia</taxon>
    </lineage>
</organism>
<protein>
    <submittedName>
        <fullName evidence="1">Uncharacterized protein</fullName>
    </submittedName>
</protein>
<accession>A0ABC7ZQ61</accession>
<sequence length="46" mass="5448">MHTQATKFQMVLCRAHSHKKRMRKVRKYLKTQILKAFLCQSAGNTQ</sequence>